<dbReference type="RefSeq" id="WP_425346874.1">
    <property type="nucleotide sequence ID" value="NZ_JBGUBD010000013.1"/>
</dbReference>
<protein>
    <submittedName>
        <fullName evidence="2">Choice-of-anchor tandem repeat NxxGxxAF-containing protein</fullName>
    </submittedName>
</protein>
<dbReference type="NCBIfam" id="TIGR02595">
    <property type="entry name" value="PEP_CTERM"/>
    <property type="match status" value="1"/>
</dbReference>
<gene>
    <name evidence="2" type="ORF">ACERK3_16815</name>
</gene>
<organism evidence="2 3">
    <name type="scientific">Natronomicrosphaera hydrolytica</name>
    <dbReference type="NCBI Taxonomy" id="3242702"/>
    <lineage>
        <taxon>Bacteria</taxon>
        <taxon>Pseudomonadati</taxon>
        <taxon>Planctomycetota</taxon>
        <taxon>Phycisphaerae</taxon>
        <taxon>Phycisphaerales</taxon>
        <taxon>Phycisphaeraceae</taxon>
        <taxon>Natronomicrosphaera</taxon>
    </lineage>
</organism>
<keyword evidence="1" id="KW-0732">Signal</keyword>
<evidence type="ECO:0000256" key="1">
    <source>
        <dbReference type="SAM" id="SignalP"/>
    </source>
</evidence>
<evidence type="ECO:0000313" key="3">
    <source>
        <dbReference type="Proteomes" id="UP001575105"/>
    </source>
</evidence>
<dbReference type="NCBIfam" id="TIGR05002">
    <property type="entry name" value="NxxGxxAF_repeat"/>
    <property type="match status" value="6"/>
</dbReference>
<comment type="caution">
    <text evidence="2">The sequence shown here is derived from an EMBL/GenBank/DDBJ whole genome shotgun (WGS) entry which is preliminary data.</text>
</comment>
<proteinExistence type="predicted"/>
<feature type="signal peptide" evidence="1">
    <location>
        <begin position="1"/>
        <end position="28"/>
    </location>
</feature>
<dbReference type="Proteomes" id="UP001575105">
    <property type="component" value="Unassembled WGS sequence"/>
</dbReference>
<dbReference type="Pfam" id="PF24251">
    <property type="entry name" value="DUF7453"/>
    <property type="match status" value="2"/>
</dbReference>
<evidence type="ECO:0000313" key="2">
    <source>
        <dbReference type="EMBL" id="MFA9479948.1"/>
    </source>
</evidence>
<sequence>MAARKVCWVGACATTLTLFAFPAASVHAEEAGRTVNIAEIGSSLLNSDLTMGASMGGTTVNDAGQVLFLSRVQGTDNSNDNAYFIGSSEGLNLVALRHQELPNGGTLASFRGAVLNNAGDVAFAAAINDSGSDYRGIFVGSGDGLTQYARVDQELAAGDGGGSLTGGAMGNLQFNDAGRAIFTAGISHDGDGRRGIFSTSGAGLTELVREYQDISGTDGRPFWQTVASRPGPDFSSNNIGQAVFNAEVDAPAGVLNYFATFISNNGNVSLLSSSNDPLHIGNGERLHTITDTSINDDGVITFRGTIRNQDGNAIDNSLGYFRYDQGQITELVRQGDTVPDGDGTFNNLTTGNTLKHNDVGQMAFRSTVTDGPDGIFRASSDGVVQIARIGDALTDDATLSSLLSSAMIDINDSGTVAYRAVVTVGSQNRNAIYLSDGIDTVQAVRRGVPAGDTSIFSLVTTQEAGLNKHGQVAYRANGTGSAANQIVNLFTPDLHYRVSDDGSFDDGMNWTLSLTPGNPHDVFLASDSNVTVTADAGERNVNSLEIGGGAGQAALHLVQNSTINVAEQVTVKAGGTLGGEGSITGDVVNLSGFVSPGSSPGILSVTGDYTQDEDGTLLIEIGGLNAGIDYDVLDIGGDAVLGGELVLRFIDGFAPTQDDEFDFMQVFGDTFENFELVTIENLEDDFEYDIVGVGTLVALNDGTFIPEPGTLALLSMGGLMLVRRRSRG</sequence>
<reference evidence="2 3" key="1">
    <citation type="submission" date="2024-08" db="EMBL/GenBank/DDBJ databases">
        <title>Whole-genome sequencing of halo(alkali)philic microorganisms from hypersaline lakes.</title>
        <authorList>
            <person name="Sorokin D.Y."/>
            <person name="Merkel A.Y."/>
            <person name="Messina E."/>
            <person name="Yakimov M."/>
        </authorList>
    </citation>
    <scope>NUCLEOTIDE SEQUENCE [LARGE SCALE GENOMIC DNA]</scope>
    <source>
        <strain evidence="2 3">AB-hyl4</strain>
    </source>
</reference>
<dbReference type="EMBL" id="JBGUBD010000013">
    <property type="protein sequence ID" value="MFA9479948.1"/>
    <property type="molecule type" value="Genomic_DNA"/>
</dbReference>
<feature type="chain" id="PRO_5046397396" evidence="1">
    <location>
        <begin position="29"/>
        <end position="728"/>
    </location>
</feature>
<dbReference type="InterPro" id="IPR013424">
    <property type="entry name" value="Ice-binding_C"/>
</dbReference>
<accession>A0ABV4UBW6</accession>
<name>A0ABV4UBW6_9BACT</name>
<keyword evidence="3" id="KW-1185">Reference proteome</keyword>
<dbReference type="InterPro" id="IPR055876">
    <property type="entry name" value="DUF7453"/>
</dbReference>